<name>A0ACD0P346_9BASI</name>
<evidence type="ECO:0000313" key="2">
    <source>
        <dbReference type="Proteomes" id="UP000245626"/>
    </source>
</evidence>
<accession>A0ACD0P346</accession>
<protein>
    <submittedName>
        <fullName evidence="1">Uncharacterized protein</fullName>
    </submittedName>
</protein>
<sequence length="1244" mass="133119">MLPPQHAGTSSTSIPASVSSSTSGRKHPQNALPTPSTSQRNHYQDQRNHQYPSSPFLRAGSEFSLSSIPPPPMSDRISSMQPPPLPFPLPPSPLPPLAHRSTFAIPSSPSPHPTSSHSRHPLHHQPQQSQLQSTTPAPPFPLSSFAKSPRTPIRQPSFNPANQPGYPLHSSSLAFTDSSKTFPSYLPFHIEPPPPNRSRHLPRAQSVQPRSKRASSLRAPSVVGDGRPRSKITKSDIDFLFSAMAKEKQRMQVQKDAAPLAPTPAPIPTRNPPEPQATLPAPPGISLTSDADHQARRLSKSGETEALRPSAMAMVATDHPASIQAPKSAPPPPAVTNVPPPSSILPPPVELHRWFLNIAPVKAIPKRVLEALPTKTKAQRTLKQEARSLRYWIFVEGFKKMTPEDELGEEAMEEEQQWHTSLIVKVMDTSVDARRALLATTASGKTYRLVGDQDIAKTRLKVEDSLEKRRLASGDREELGDDFDWPNVDAIAEGAFEGDWIPRIMAALLSWEKMVFESHTSKRRKNDLALPASSTESPVDDGARSQEDLGLSRGLDLISPPVEESDAGGKRKEAPAVVQSTKKDNPKSTSEAQGPSSLKKVRLESPPHISSERPSRSAKEKADKQISIAYGRYHQDSQPRSPDEEETIDDILLPESDHGVEQDIGVGFTGDATELQEDAPVGTGNKPSDRVGGLGKAAGNSEPAGEQPPPRNEGGKGSGTELEHLSQHSTSEKKGSSSKEKATAVIIIPGRLSGHQGIPDSPRAVNLANPVSTTTRKGQGQSAASEKITKRETPAISTPKKAGSFSIKSPAATMTPTSGTSKPTPPNRKLPKEVRHLVSSPFGALNAVVEGYYSGITDSPTRAVAGEREREDAAEVRQTRSSRTTPRSVGNGSTPAAGSSGPLAGATASSPFGGGGSGLETTPTRPSGRAPRAARASNGVKPWWMVNPPAFTPAMNSARHRRSYKRSTSVQGPKAVNVPEVTSPGEGGTRVVKTNGKGKAAAKAAVVIPSEEIDSDDEFEPSSDQDISSSFSSSPSSPATSSSSPRSSASPKSKRVNVRAAEKLGRSPDRQRGGASAKQGGGGDVDSDGETSKERHQEALRLELEALESEEWLHEEQSRLGVPRKRILERMATVAGAGADRPLESSEREKDRVKWVGSTEGVVEGEGGWWRKGKEAGGGVKTQASRGGGEQRGDRDKGDADRDGERDKGEEEESSSEDFEGNFAGKPFNLAALGADQDEYEFSD</sequence>
<evidence type="ECO:0000313" key="1">
    <source>
        <dbReference type="EMBL" id="PWN52407.1"/>
    </source>
</evidence>
<organism evidence="1 2">
    <name type="scientific">Violaceomyces palustris</name>
    <dbReference type="NCBI Taxonomy" id="1673888"/>
    <lineage>
        <taxon>Eukaryota</taxon>
        <taxon>Fungi</taxon>
        <taxon>Dikarya</taxon>
        <taxon>Basidiomycota</taxon>
        <taxon>Ustilaginomycotina</taxon>
        <taxon>Ustilaginomycetes</taxon>
        <taxon>Violaceomycetales</taxon>
        <taxon>Violaceomycetaceae</taxon>
        <taxon>Violaceomyces</taxon>
    </lineage>
</organism>
<gene>
    <name evidence="1" type="ORF">IE53DRAFT_367243</name>
</gene>
<dbReference type="EMBL" id="KZ819779">
    <property type="protein sequence ID" value="PWN52407.1"/>
    <property type="molecule type" value="Genomic_DNA"/>
</dbReference>
<proteinExistence type="predicted"/>
<dbReference type="Proteomes" id="UP000245626">
    <property type="component" value="Unassembled WGS sequence"/>
</dbReference>
<reference evidence="1 2" key="1">
    <citation type="journal article" date="2018" name="Mol. Biol. Evol.">
        <title>Broad Genomic Sampling Reveals a Smut Pathogenic Ancestry of the Fungal Clade Ustilaginomycotina.</title>
        <authorList>
            <person name="Kijpornyongpan T."/>
            <person name="Mondo S.J."/>
            <person name="Barry K."/>
            <person name="Sandor L."/>
            <person name="Lee J."/>
            <person name="Lipzen A."/>
            <person name="Pangilinan J."/>
            <person name="LaButti K."/>
            <person name="Hainaut M."/>
            <person name="Henrissat B."/>
            <person name="Grigoriev I.V."/>
            <person name="Spatafora J.W."/>
            <person name="Aime M.C."/>
        </authorList>
    </citation>
    <scope>NUCLEOTIDE SEQUENCE [LARGE SCALE GENOMIC DNA]</scope>
    <source>
        <strain evidence="1 2">SA 807</strain>
    </source>
</reference>
<keyword evidence="2" id="KW-1185">Reference proteome</keyword>